<evidence type="ECO:0000313" key="1">
    <source>
        <dbReference type="EMBL" id="KAK1868098.1"/>
    </source>
</evidence>
<organism evidence="1 2">
    <name type="scientific">Pyropia yezoensis</name>
    <name type="common">Susabi-nori</name>
    <name type="synonym">Porphyra yezoensis</name>
    <dbReference type="NCBI Taxonomy" id="2788"/>
    <lineage>
        <taxon>Eukaryota</taxon>
        <taxon>Rhodophyta</taxon>
        <taxon>Bangiophyceae</taxon>
        <taxon>Bangiales</taxon>
        <taxon>Bangiaceae</taxon>
        <taxon>Pyropia</taxon>
    </lineage>
</organism>
<keyword evidence="2" id="KW-1185">Reference proteome</keyword>
<accession>A0ACC3CE39</accession>
<protein>
    <submittedName>
        <fullName evidence="1">Uncharacterized protein</fullName>
    </submittedName>
</protein>
<gene>
    <name evidence="1" type="ORF">I4F81_010593</name>
</gene>
<reference evidence="1" key="1">
    <citation type="submission" date="2019-11" db="EMBL/GenBank/DDBJ databases">
        <title>Nori genome reveals adaptations in red seaweeds to the harsh intertidal environment.</title>
        <authorList>
            <person name="Wang D."/>
            <person name="Mao Y."/>
        </authorList>
    </citation>
    <scope>NUCLEOTIDE SEQUENCE</scope>
    <source>
        <tissue evidence="1">Gametophyte</tissue>
    </source>
</reference>
<dbReference type="Proteomes" id="UP000798662">
    <property type="component" value="Chromosome 3"/>
</dbReference>
<comment type="caution">
    <text evidence="1">The sequence shown here is derived from an EMBL/GenBank/DDBJ whole genome shotgun (WGS) entry which is preliminary data.</text>
</comment>
<evidence type="ECO:0000313" key="2">
    <source>
        <dbReference type="Proteomes" id="UP000798662"/>
    </source>
</evidence>
<proteinExistence type="predicted"/>
<name>A0ACC3CE39_PYRYE</name>
<dbReference type="EMBL" id="CM020620">
    <property type="protein sequence ID" value="KAK1868098.1"/>
    <property type="molecule type" value="Genomic_DNA"/>
</dbReference>
<sequence>MAYAFSPCVRPWRSPCVAGRVAGALVLGVVAAAAAVMASPRPVSLPLTGGAAVRQADALRGTPCAGDDDCGGYAVFPPLWCRRGEGADTPTCRAYVAEGEACSNAGVLCDATSELQISPLSCVDGTCSTFVTGGTRGDTCPIDQDSSPCADGHTCRFVNSLGGDGVCVSVGAAGDACGGPLAVCSDATECIDGETGEACPLTRMMGAPPFEVEERDVFPKCTSNATAAGGTCRAPTTPTVGTPCTGLRGTDDVCARSGDDTLFCSIVSRARGLDETDDLRCVQRTAPGAPCTLSGASEPGVCSDQPFGSPAQLCIDKVCVPYPSSGPQVSSLGNECYPRDGCSGGDDVECVFADFANGQEFANGVCFRRRVPVGGACGVESFGLCDADAGLTCKGDGDPCDDASFACDARRGLFCRPIDGNGGGSGSNVRDVDGVCAVKRAVGATCDATTADQCNDGLTCQYGVCAERSVGLGEACNDDADCRNTADGRVTACWRGRGAEGKTCRAWRGPFESCASASDKCWRPALYCADDDAGAGGAGGGSVCVSAQGRGDVGAFCRLGGADCTAAADLFCATSRFTPAPVCKRIVGEGEPCDAGLGSDFRLCDEDAGLQCLYRGRFDEGPMGYFCQAPST</sequence>